<reference evidence="4" key="1">
    <citation type="submission" date="2021-02" db="EMBL/GenBank/DDBJ databases">
        <authorList>
            <person name="Nowell W R."/>
        </authorList>
    </citation>
    <scope>NUCLEOTIDE SEQUENCE</scope>
</reference>
<dbReference type="GO" id="GO:0005652">
    <property type="term" value="C:nuclear lamina"/>
    <property type="evidence" value="ECO:0007669"/>
    <property type="project" value="TreeGrafter"/>
</dbReference>
<evidence type="ECO:0000256" key="1">
    <source>
        <dbReference type="ARBA" id="ARBA00023054"/>
    </source>
</evidence>
<feature type="domain" description="LTD" evidence="2">
    <location>
        <begin position="46"/>
        <end position="175"/>
    </location>
</feature>
<dbReference type="GO" id="GO:0090435">
    <property type="term" value="P:protein localization to nuclear envelope"/>
    <property type="evidence" value="ECO:0007669"/>
    <property type="project" value="TreeGrafter"/>
</dbReference>
<comment type="caution">
    <text evidence="4">The sequence shown here is derived from an EMBL/GenBank/DDBJ whole genome shotgun (WGS) entry which is preliminary data.</text>
</comment>
<name>A0A814APS8_9BILA</name>
<dbReference type="EMBL" id="CAJNOQ010001742">
    <property type="protein sequence ID" value="CAF0915846.1"/>
    <property type="molecule type" value="Genomic_DNA"/>
</dbReference>
<dbReference type="Proteomes" id="UP000663829">
    <property type="component" value="Unassembled WGS sequence"/>
</dbReference>
<dbReference type="Proteomes" id="UP000682733">
    <property type="component" value="Unassembled WGS sequence"/>
</dbReference>
<organism evidence="4 7">
    <name type="scientific">Didymodactylos carnosus</name>
    <dbReference type="NCBI Taxonomy" id="1234261"/>
    <lineage>
        <taxon>Eukaryota</taxon>
        <taxon>Metazoa</taxon>
        <taxon>Spiralia</taxon>
        <taxon>Gnathifera</taxon>
        <taxon>Rotifera</taxon>
        <taxon>Eurotatoria</taxon>
        <taxon>Bdelloidea</taxon>
        <taxon>Philodinida</taxon>
        <taxon>Philodinidae</taxon>
        <taxon>Didymodactylos</taxon>
    </lineage>
</organism>
<evidence type="ECO:0000313" key="5">
    <source>
        <dbReference type="EMBL" id="CAF3682531.1"/>
    </source>
</evidence>
<dbReference type="Gene3D" id="2.60.40.1260">
    <property type="entry name" value="Lamin Tail domain"/>
    <property type="match status" value="1"/>
</dbReference>
<dbReference type="GO" id="GO:0031507">
    <property type="term" value="P:heterochromatin formation"/>
    <property type="evidence" value="ECO:0007669"/>
    <property type="project" value="TreeGrafter"/>
</dbReference>
<evidence type="ECO:0000313" key="3">
    <source>
        <dbReference type="EMBL" id="CAF0902007.1"/>
    </source>
</evidence>
<dbReference type="GO" id="GO:0005200">
    <property type="term" value="F:structural constituent of cytoskeleton"/>
    <property type="evidence" value="ECO:0007669"/>
    <property type="project" value="TreeGrafter"/>
</dbReference>
<keyword evidence="1" id="KW-0175">Coiled coil</keyword>
<dbReference type="PROSITE" id="PS51841">
    <property type="entry name" value="LTD"/>
    <property type="match status" value="1"/>
</dbReference>
<sequence length="184" mass="20821">MAATATITTPFLFKPRTAVFEHPVTYDIEQKAKHIDLEQYYITLESRTTIQKCAKGPVCINECDNQGSYITIENTSRSKSIALSGWSIRQEGENETTIFLFPENCVLKPNYSLKIYSESNKKEQKNGDLVALSVPSWQTGSNFVTKLVNTDGKIAVKLEICLWNPYLKKLYTQAATLKLRCILN</sequence>
<dbReference type="EMBL" id="CAJOBC010001756">
    <property type="protein sequence ID" value="CAF3696828.1"/>
    <property type="molecule type" value="Genomic_DNA"/>
</dbReference>
<dbReference type="InterPro" id="IPR036415">
    <property type="entry name" value="Lamin_tail_dom_sf"/>
</dbReference>
<dbReference type="Proteomes" id="UP000681722">
    <property type="component" value="Unassembled WGS sequence"/>
</dbReference>
<dbReference type="PANTHER" id="PTHR45721:SF12">
    <property type="entry name" value="INTERMEDIATE FILAMENT PROTEIN IFA-1"/>
    <property type="match status" value="1"/>
</dbReference>
<evidence type="ECO:0000313" key="4">
    <source>
        <dbReference type="EMBL" id="CAF0915846.1"/>
    </source>
</evidence>
<protein>
    <recommendedName>
        <fullName evidence="2">LTD domain-containing protein</fullName>
    </recommendedName>
</protein>
<dbReference type="InterPro" id="IPR001322">
    <property type="entry name" value="Lamin_tail_dom"/>
</dbReference>
<dbReference type="OrthoDB" id="2441647at2759"/>
<dbReference type="GO" id="GO:0007097">
    <property type="term" value="P:nuclear migration"/>
    <property type="evidence" value="ECO:0007669"/>
    <property type="project" value="TreeGrafter"/>
</dbReference>
<dbReference type="AlphaFoldDB" id="A0A814APS8"/>
<evidence type="ECO:0000313" key="6">
    <source>
        <dbReference type="EMBL" id="CAF3696828.1"/>
    </source>
</evidence>
<evidence type="ECO:0000313" key="7">
    <source>
        <dbReference type="Proteomes" id="UP000663829"/>
    </source>
</evidence>
<evidence type="ECO:0000259" key="2">
    <source>
        <dbReference type="PROSITE" id="PS51841"/>
    </source>
</evidence>
<dbReference type="PANTHER" id="PTHR45721">
    <property type="entry name" value="LAMIN DM0-RELATED"/>
    <property type="match status" value="1"/>
</dbReference>
<dbReference type="Proteomes" id="UP000677228">
    <property type="component" value="Unassembled WGS sequence"/>
</dbReference>
<dbReference type="EMBL" id="CAJNOK010003458">
    <property type="protein sequence ID" value="CAF0902007.1"/>
    <property type="molecule type" value="Genomic_DNA"/>
</dbReference>
<gene>
    <name evidence="4" type="ORF">GPM918_LOCUS9388</name>
    <name evidence="3" type="ORF">OVA965_LOCUS9672</name>
    <name evidence="6" type="ORF">SRO942_LOCUS9437</name>
    <name evidence="5" type="ORF">TMI583_LOCUS9668</name>
</gene>
<dbReference type="SUPFAM" id="SSF74853">
    <property type="entry name" value="Lamin A/C globular tail domain"/>
    <property type="match status" value="1"/>
</dbReference>
<keyword evidence="7" id="KW-1185">Reference proteome</keyword>
<dbReference type="EMBL" id="CAJOBA010003459">
    <property type="protein sequence ID" value="CAF3682531.1"/>
    <property type="molecule type" value="Genomic_DNA"/>
</dbReference>
<dbReference type="GO" id="GO:0051664">
    <property type="term" value="P:nuclear pore localization"/>
    <property type="evidence" value="ECO:0007669"/>
    <property type="project" value="TreeGrafter"/>
</dbReference>
<dbReference type="GO" id="GO:0006998">
    <property type="term" value="P:nuclear envelope organization"/>
    <property type="evidence" value="ECO:0007669"/>
    <property type="project" value="TreeGrafter"/>
</dbReference>
<proteinExistence type="predicted"/>
<dbReference type="Pfam" id="PF00932">
    <property type="entry name" value="LTD"/>
    <property type="match status" value="1"/>
</dbReference>
<accession>A0A814APS8</accession>